<dbReference type="InterPro" id="IPR011050">
    <property type="entry name" value="Pectin_lyase_fold/virulence"/>
</dbReference>
<dbReference type="EMBL" id="SNRW01006877">
    <property type="protein sequence ID" value="KAA6382268.1"/>
    <property type="molecule type" value="Genomic_DNA"/>
</dbReference>
<name>A0A5J4VI56_9EUKA</name>
<reference evidence="1 2" key="1">
    <citation type="submission" date="2019-03" db="EMBL/GenBank/DDBJ databases">
        <title>Single cell metagenomics reveals metabolic interactions within the superorganism composed of flagellate Streblomastix strix and complex community of Bacteroidetes bacteria on its surface.</title>
        <authorList>
            <person name="Treitli S.C."/>
            <person name="Kolisko M."/>
            <person name="Husnik F."/>
            <person name="Keeling P."/>
            <person name="Hampl V."/>
        </authorList>
    </citation>
    <scope>NUCLEOTIDE SEQUENCE [LARGE SCALE GENOMIC DNA]</scope>
    <source>
        <strain evidence="1">ST1C</strain>
    </source>
</reference>
<dbReference type="SUPFAM" id="SSF51126">
    <property type="entry name" value="Pectin lyase-like"/>
    <property type="match status" value="3"/>
</dbReference>
<dbReference type="PANTHER" id="PTHR19862:SF14">
    <property type="entry name" value="WD REPEAT-CONTAINING PROTEIN 48"/>
    <property type="match status" value="1"/>
</dbReference>
<dbReference type="Proteomes" id="UP000324800">
    <property type="component" value="Unassembled WGS sequence"/>
</dbReference>
<evidence type="ECO:0000313" key="2">
    <source>
        <dbReference type="Proteomes" id="UP000324800"/>
    </source>
</evidence>
<organism evidence="1 2">
    <name type="scientific">Streblomastix strix</name>
    <dbReference type="NCBI Taxonomy" id="222440"/>
    <lineage>
        <taxon>Eukaryota</taxon>
        <taxon>Metamonada</taxon>
        <taxon>Preaxostyla</taxon>
        <taxon>Oxymonadida</taxon>
        <taxon>Streblomastigidae</taxon>
        <taxon>Streblomastix</taxon>
    </lineage>
</organism>
<gene>
    <name evidence="1" type="ORF">EZS28_022206</name>
</gene>
<evidence type="ECO:0000313" key="1">
    <source>
        <dbReference type="EMBL" id="KAA6382268.1"/>
    </source>
</evidence>
<comment type="caution">
    <text evidence="1">The sequence shown here is derived from an EMBL/GenBank/DDBJ whole genome shotgun (WGS) entry which is preliminary data.</text>
</comment>
<proteinExistence type="predicted"/>
<sequence>MNEGNLIITNTKIQNFSFSSDYQLIQIETASISGSNYRSNILTINNSTISNIKCAGDGTVIYATLNNGGLIELIEVTFTNCISERSGGAIWATLYGESKIQLNNSNTFRNCMCANSEVGHGGAFYLILSDSGSKFITSGQVEFMNCTSACNGGAIWTEINAGELSLSNINIENCYGTSGGAIYLILNGDGQATIDGSSSISNCNSPTSGGGIYINSTFSIFHIIRCKIIISGQLEVQNCCSRTFGGGIYAEVSDVDITLSGLKITDCQSGEGGGIYLVVTQQGIMTFSGLNLIQNCSSTDGSGGGIYICNNTYFSQLTVSGSLTIKDCNSQTTGGGIYVDIQQTEFTFSGINIDNSLSKLGGGGLNSSLSAGGRLTIQDSSVVQNCRSIYGSGGALYSFIDNGKLSLDSVSFMNCSCSQPYNGGALYIALFSATSNVSITNSSFKQCQTNSSSSQKYGWGGAIFIHINYSLSDLDVARFNLTKLVFEENLATGMGQNIHIQSNDTLATGSMISSNSLLTVNDTTNLYTSPFYAYDYMGIDNSDEANYRGTNSYDKHHPLFKQSFISTFINPSYIDANNGLDDLKYCGRIRFSCKRISYVLNSGTVLLANINFMLILLSDSTSDSNLQVNIPTKYCNYITIQSDGYTQDSQINANPKYQIPTSSQSNSLFTITDNGHLDLLGLRFSNLNPTSQNPLFSVQSPNLDNIPILSIIGCEFNQDPISYPVGSLSHCLIFINGGKLTISKTIIKDYYLSNRKSSIMIQSDKSSTSEMFRNNQIEIINSTFENIKQVDEQGSGACVYAELKAESLLNISQSCSFTNCISRTIGGAIQSVIQGGHIELNEVIIKGCKARNGGGIYVNIDFTAQFEFKVINSQIQNCQAKDDDLQTKPTGFGGGIFVTGSGDYDPSTESLDLKGMKIFGNSADKAGQSLYVVMTNLIEWCREGIAGEYVKGNYNDRYSKFEDIEGISVNLTLFNSLSQEQIQQQQQALQYYWVII</sequence>
<dbReference type="InterPro" id="IPR006626">
    <property type="entry name" value="PbH1"/>
</dbReference>
<accession>A0A5J4VI56</accession>
<dbReference type="GO" id="GO:0000724">
    <property type="term" value="P:double-strand break repair via homologous recombination"/>
    <property type="evidence" value="ECO:0007669"/>
    <property type="project" value="TreeGrafter"/>
</dbReference>
<dbReference type="SMART" id="SM00710">
    <property type="entry name" value="PbH1"/>
    <property type="match status" value="8"/>
</dbReference>
<protein>
    <submittedName>
        <fullName evidence="1">Uncharacterized protein</fullName>
    </submittedName>
</protein>
<dbReference type="GO" id="GO:0043130">
    <property type="term" value="F:ubiquitin binding"/>
    <property type="evidence" value="ECO:0007669"/>
    <property type="project" value="TreeGrafter"/>
</dbReference>
<dbReference type="InterPro" id="IPR051246">
    <property type="entry name" value="WDR48"/>
</dbReference>
<dbReference type="PANTHER" id="PTHR19862">
    <property type="entry name" value="WD REPEAT-CONTAINING PROTEIN 48"/>
    <property type="match status" value="1"/>
</dbReference>
<dbReference type="AlphaFoldDB" id="A0A5J4VI56"/>